<dbReference type="InterPro" id="IPR050183">
    <property type="entry name" value="DsbB"/>
</dbReference>
<evidence type="ECO:0000256" key="1">
    <source>
        <dbReference type="ARBA" id="ARBA00004429"/>
    </source>
</evidence>
<keyword evidence="12 14" id="KW-0143">Chaperone</keyword>
<feature type="transmembrane region" description="Helical" evidence="15">
    <location>
        <begin position="12"/>
        <end position="33"/>
    </location>
</feature>
<evidence type="ECO:0000256" key="8">
    <source>
        <dbReference type="ARBA" id="ARBA00022989"/>
    </source>
</evidence>
<comment type="subcellular location">
    <subcellularLocation>
        <location evidence="1">Cell inner membrane</location>
        <topology evidence="1">Multi-pass membrane protein</topology>
    </subcellularLocation>
    <subcellularLocation>
        <location evidence="14">Cell membrane</location>
        <topology evidence="14">Multi-pass membrane protein</topology>
    </subcellularLocation>
</comment>
<proteinExistence type="inferred from homology"/>
<dbReference type="AlphaFoldDB" id="A0A448TS06"/>
<evidence type="ECO:0000256" key="12">
    <source>
        <dbReference type="ARBA" id="ARBA00023186"/>
    </source>
</evidence>
<evidence type="ECO:0000256" key="14">
    <source>
        <dbReference type="HAMAP-Rule" id="MF_00286"/>
    </source>
</evidence>
<comment type="caution">
    <text evidence="14">Lacks conserved residue(s) required for the propagation of feature annotation.</text>
</comment>
<dbReference type="InterPro" id="IPR023380">
    <property type="entry name" value="DsbB-like_sf"/>
</dbReference>
<evidence type="ECO:0000313" key="16">
    <source>
        <dbReference type="EMBL" id="VEJ08769.1"/>
    </source>
</evidence>
<dbReference type="Proteomes" id="UP000279799">
    <property type="component" value="Chromosome"/>
</dbReference>
<dbReference type="GO" id="GO:0015035">
    <property type="term" value="F:protein-disulfide reductase activity"/>
    <property type="evidence" value="ECO:0007669"/>
    <property type="project" value="UniProtKB-UniRule"/>
</dbReference>
<evidence type="ECO:0000256" key="13">
    <source>
        <dbReference type="ARBA" id="ARBA00023284"/>
    </source>
</evidence>
<evidence type="ECO:0000256" key="7">
    <source>
        <dbReference type="ARBA" id="ARBA00022982"/>
    </source>
</evidence>
<dbReference type="PANTHER" id="PTHR36570">
    <property type="entry name" value="DISULFIDE BOND FORMATION PROTEIN B"/>
    <property type="match status" value="1"/>
</dbReference>
<feature type="disulfide bond" description="Redox-active" evidence="14">
    <location>
        <begin position="41"/>
        <end position="44"/>
    </location>
</feature>
<evidence type="ECO:0000256" key="4">
    <source>
        <dbReference type="ARBA" id="ARBA00022475"/>
    </source>
</evidence>
<dbReference type="KEGG" id="adp:NCTC12871_00184"/>
<keyword evidence="11 14" id="KW-1015">Disulfide bond</keyword>
<evidence type="ECO:0000256" key="3">
    <source>
        <dbReference type="ARBA" id="ARBA00022448"/>
    </source>
</evidence>
<evidence type="ECO:0000256" key="11">
    <source>
        <dbReference type="ARBA" id="ARBA00023157"/>
    </source>
</evidence>
<dbReference type="InterPro" id="IPR022920">
    <property type="entry name" value="Disulphide_bond_form_DsbB"/>
</dbReference>
<gene>
    <name evidence="14 16" type="primary">dsbB</name>
    <name evidence="16" type="ORF">NCTC12871_00184</name>
</gene>
<keyword evidence="7 14" id="KW-0249">Electron transport</keyword>
<feature type="transmembrane region" description="Helical" evidence="15">
    <location>
        <begin position="45"/>
        <end position="65"/>
    </location>
</feature>
<dbReference type="GO" id="GO:0006457">
    <property type="term" value="P:protein folding"/>
    <property type="evidence" value="ECO:0007669"/>
    <property type="project" value="InterPro"/>
</dbReference>
<keyword evidence="10 14" id="KW-0472">Membrane</keyword>
<comment type="function">
    <text evidence="14">Required for disulfide bond formation in some periplasmic proteins. Acts by oxidizing the DsbA protein.</text>
</comment>
<feature type="topological domain" description="Cytoplasmic" evidence="14">
    <location>
        <begin position="1"/>
        <end position="14"/>
    </location>
</feature>
<sequence>MFRTIKNLSSHRLLWAVLIWSAIIFEGTALFFQYGMGFSPCVMCVYERVALFCILFSCLIAWFAPQTWFWRILGLILALISSIKGTLIALKHVDFQLHPSPWNQCEIIPDFPHWLQLDKWLPFLFHPTGSCSDKVWTFLNLSMAQWISVMFIAYVVVFIIILISQFISSQPKRLIFHKNN</sequence>
<dbReference type="RefSeq" id="WP_126598126.1">
    <property type="nucleotide sequence ID" value="NZ_LR134510.1"/>
</dbReference>
<evidence type="ECO:0000256" key="10">
    <source>
        <dbReference type="ARBA" id="ARBA00023136"/>
    </source>
</evidence>
<feature type="topological domain" description="Periplasmic" evidence="14">
    <location>
        <begin position="91"/>
        <end position="145"/>
    </location>
</feature>
<comment type="similarity">
    <text evidence="2 14">Belongs to the DsbB family.</text>
</comment>
<dbReference type="OrthoDB" id="3711263at2"/>
<dbReference type="SUPFAM" id="SSF158442">
    <property type="entry name" value="DsbB-like"/>
    <property type="match status" value="1"/>
</dbReference>
<feature type="transmembrane region" description="Helical" evidence="15">
    <location>
        <begin position="72"/>
        <end position="90"/>
    </location>
</feature>
<evidence type="ECO:0000256" key="9">
    <source>
        <dbReference type="ARBA" id="ARBA00023002"/>
    </source>
</evidence>
<dbReference type="PANTHER" id="PTHR36570:SF2">
    <property type="entry name" value="DISULFIDE BOND FORMATION PROTEIN B"/>
    <property type="match status" value="1"/>
</dbReference>
<keyword evidence="9 14" id="KW-0560">Oxidoreductase</keyword>
<keyword evidence="13 14" id="KW-0676">Redox-active center</keyword>
<keyword evidence="6 14" id="KW-0812">Transmembrane</keyword>
<dbReference type="EMBL" id="LR134510">
    <property type="protein sequence ID" value="VEJ08769.1"/>
    <property type="molecule type" value="Genomic_DNA"/>
</dbReference>
<keyword evidence="3 14" id="KW-0813">Transport</keyword>
<name>A0A448TS06_9PAST</name>
<organism evidence="16 17">
    <name type="scientific">Actinobacillus delphinicola</name>
    <dbReference type="NCBI Taxonomy" id="51161"/>
    <lineage>
        <taxon>Bacteria</taxon>
        <taxon>Pseudomonadati</taxon>
        <taxon>Pseudomonadota</taxon>
        <taxon>Gammaproteobacteria</taxon>
        <taxon>Pasteurellales</taxon>
        <taxon>Pasteurellaceae</taxon>
        <taxon>Actinobacillus</taxon>
    </lineage>
</organism>
<dbReference type="GO" id="GO:0005886">
    <property type="term" value="C:plasma membrane"/>
    <property type="evidence" value="ECO:0007669"/>
    <property type="project" value="UniProtKB-SubCell"/>
</dbReference>
<keyword evidence="8 14" id="KW-1133">Transmembrane helix</keyword>
<keyword evidence="17" id="KW-1185">Reference proteome</keyword>
<evidence type="ECO:0000256" key="5">
    <source>
        <dbReference type="ARBA" id="ARBA00022519"/>
    </source>
</evidence>
<feature type="topological domain" description="Cytoplasmic" evidence="14">
    <location>
        <begin position="165"/>
        <end position="180"/>
    </location>
</feature>
<reference evidence="16 17" key="1">
    <citation type="submission" date="2018-12" db="EMBL/GenBank/DDBJ databases">
        <authorList>
            <consortium name="Pathogen Informatics"/>
        </authorList>
    </citation>
    <scope>NUCLEOTIDE SEQUENCE [LARGE SCALE GENOMIC DNA]</scope>
    <source>
        <strain evidence="16 17">NCTC12871</strain>
    </source>
</reference>
<dbReference type="InterPro" id="IPR003752">
    <property type="entry name" value="DiS_bond_form_DsbB/BdbC"/>
</dbReference>
<evidence type="ECO:0000256" key="2">
    <source>
        <dbReference type="ARBA" id="ARBA00008823"/>
    </source>
</evidence>
<feature type="topological domain" description="Periplasmic" evidence="14">
    <location>
        <begin position="32"/>
        <end position="49"/>
    </location>
</feature>
<dbReference type="Gene3D" id="1.20.1550.10">
    <property type="entry name" value="DsbB-like"/>
    <property type="match status" value="1"/>
</dbReference>
<evidence type="ECO:0000313" key="17">
    <source>
        <dbReference type="Proteomes" id="UP000279799"/>
    </source>
</evidence>
<dbReference type="GO" id="GO:0009055">
    <property type="term" value="F:electron transfer activity"/>
    <property type="evidence" value="ECO:0007669"/>
    <property type="project" value="UniProtKB-UniRule"/>
</dbReference>
<keyword evidence="4 14" id="KW-1003">Cell membrane</keyword>
<feature type="disulfide bond" description="Redox-active" evidence="14">
    <location>
        <begin position="105"/>
        <end position="131"/>
    </location>
</feature>
<keyword evidence="5" id="KW-0997">Cell inner membrane</keyword>
<accession>A0A448TS06</accession>
<feature type="transmembrane region" description="Helical" evidence="15">
    <location>
        <begin position="143"/>
        <end position="163"/>
    </location>
</feature>
<dbReference type="HAMAP" id="MF_00286">
    <property type="entry name" value="DsbB"/>
    <property type="match status" value="1"/>
</dbReference>
<dbReference type="NCBIfam" id="NF002485">
    <property type="entry name" value="PRK01749.1"/>
    <property type="match status" value="1"/>
</dbReference>
<dbReference type="Pfam" id="PF02600">
    <property type="entry name" value="DsbB"/>
    <property type="match status" value="1"/>
</dbReference>
<evidence type="ECO:0000256" key="15">
    <source>
        <dbReference type="SAM" id="Phobius"/>
    </source>
</evidence>
<evidence type="ECO:0000256" key="6">
    <source>
        <dbReference type="ARBA" id="ARBA00022692"/>
    </source>
</evidence>
<protein>
    <recommendedName>
        <fullName evidence="14">Disulfide bond formation protein B</fullName>
    </recommendedName>
    <alternativeName>
        <fullName evidence="14">Disulfide oxidoreductase</fullName>
    </alternativeName>
</protein>